<reference evidence="1" key="1">
    <citation type="submission" date="2024-01" db="EMBL/GenBank/DDBJ databases">
        <title>Bank of Algae and Cyanobacteria of the Azores (BACA) strain genomes.</title>
        <authorList>
            <person name="Luz R."/>
            <person name="Cordeiro R."/>
            <person name="Fonseca A."/>
            <person name="Goncalves V."/>
        </authorList>
    </citation>
    <scope>NUCLEOTIDE SEQUENCE</scope>
    <source>
        <strain evidence="1">BACA0141</strain>
    </source>
</reference>
<sequence>MPEFNCDRVDAILLDIEGTTTPVDYVFGILFPFAKARVESFLLAHSR</sequence>
<evidence type="ECO:0008006" key="3">
    <source>
        <dbReference type="Google" id="ProtNLM"/>
    </source>
</evidence>
<evidence type="ECO:0000313" key="1">
    <source>
        <dbReference type="EMBL" id="MEE3719933.1"/>
    </source>
</evidence>
<gene>
    <name evidence="1" type="ORF">V2H45_24640</name>
</gene>
<accession>A0AAW9Q9Q3</accession>
<dbReference type="AlphaFoldDB" id="A0AAW9Q9Q3"/>
<dbReference type="Proteomes" id="UP001333818">
    <property type="component" value="Unassembled WGS sequence"/>
</dbReference>
<proteinExistence type="predicted"/>
<evidence type="ECO:0000313" key="2">
    <source>
        <dbReference type="Proteomes" id="UP001333818"/>
    </source>
</evidence>
<comment type="caution">
    <text evidence="1">The sequence shown here is derived from an EMBL/GenBank/DDBJ whole genome shotgun (WGS) entry which is preliminary data.</text>
</comment>
<protein>
    <recommendedName>
        <fullName evidence="3">2,3-diketo-5-methylthio-1-phosphopentane phosphatase</fullName>
    </recommendedName>
</protein>
<keyword evidence="2" id="KW-1185">Reference proteome</keyword>
<dbReference type="RefSeq" id="WP_330486370.1">
    <property type="nucleotide sequence ID" value="NZ_JAZBJZ010000191.1"/>
</dbReference>
<name>A0AAW9Q9Q3_9CYAN</name>
<organism evidence="1 2">
    <name type="scientific">Tumidithrix elongata BACA0141</name>
    <dbReference type="NCBI Taxonomy" id="2716417"/>
    <lineage>
        <taxon>Bacteria</taxon>
        <taxon>Bacillati</taxon>
        <taxon>Cyanobacteriota</taxon>
        <taxon>Cyanophyceae</taxon>
        <taxon>Pseudanabaenales</taxon>
        <taxon>Pseudanabaenaceae</taxon>
        <taxon>Tumidithrix</taxon>
        <taxon>Tumidithrix elongata</taxon>
    </lineage>
</organism>
<dbReference type="EMBL" id="JAZBJZ010000191">
    <property type="protein sequence ID" value="MEE3719933.1"/>
    <property type="molecule type" value="Genomic_DNA"/>
</dbReference>